<dbReference type="PANTHER" id="PTHR43353:SF5">
    <property type="entry name" value="SUCCINATE-SEMIALDEHYDE DEHYDROGENASE, MITOCHONDRIAL"/>
    <property type="match status" value="1"/>
</dbReference>
<feature type="domain" description="Aldehyde dehydrogenase" evidence="2">
    <location>
        <begin position="9"/>
        <end position="60"/>
    </location>
</feature>
<dbReference type="SUPFAM" id="SSF53720">
    <property type="entry name" value="ALDH-like"/>
    <property type="match status" value="2"/>
</dbReference>
<feature type="domain" description="Aldehyde dehydrogenase" evidence="2">
    <location>
        <begin position="136"/>
        <end position="228"/>
    </location>
</feature>
<protein>
    <submittedName>
        <fullName evidence="3">Succinate-semialdehyde dehydrogenase, mitochondrial</fullName>
    </submittedName>
</protein>
<dbReference type="Gene3D" id="3.40.309.10">
    <property type="entry name" value="Aldehyde Dehydrogenase, Chain A, domain 2"/>
    <property type="match status" value="2"/>
</dbReference>
<accession>A0A438IAT1</accession>
<dbReference type="InterPro" id="IPR050740">
    <property type="entry name" value="Aldehyde_DH_Superfamily"/>
</dbReference>
<gene>
    <name evidence="3" type="primary">ALDH5F1_1</name>
    <name evidence="3" type="ORF">CK203_028181</name>
</gene>
<name>A0A438IAT1_VITVI</name>
<dbReference type="InterPro" id="IPR016162">
    <property type="entry name" value="Ald_DH_N"/>
</dbReference>
<dbReference type="EMBL" id="QGNW01000126">
    <property type="protein sequence ID" value="RVW93804.1"/>
    <property type="molecule type" value="Genomic_DNA"/>
</dbReference>
<dbReference type="InterPro" id="IPR015590">
    <property type="entry name" value="Aldehyde_DH_dom"/>
</dbReference>
<keyword evidence="1" id="KW-0560">Oxidoreductase</keyword>
<evidence type="ECO:0000256" key="1">
    <source>
        <dbReference type="ARBA" id="ARBA00023002"/>
    </source>
</evidence>
<comment type="caution">
    <text evidence="3">The sequence shown here is derived from an EMBL/GenBank/DDBJ whole genome shotgun (WGS) entry which is preliminary data.</text>
</comment>
<dbReference type="InterPro" id="IPR016161">
    <property type="entry name" value="Ald_DH/histidinol_DH"/>
</dbReference>
<dbReference type="Proteomes" id="UP000288805">
    <property type="component" value="Unassembled WGS sequence"/>
</dbReference>
<reference evidence="3 4" key="1">
    <citation type="journal article" date="2018" name="PLoS Genet.">
        <title>Population sequencing reveals clonal diversity and ancestral inbreeding in the grapevine cultivar Chardonnay.</title>
        <authorList>
            <person name="Roach M.J."/>
            <person name="Johnson D.L."/>
            <person name="Bohlmann J."/>
            <person name="van Vuuren H.J."/>
            <person name="Jones S.J."/>
            <person name="Pretorius I.S."/>
            <person name="Schmidt S.A."/>
            <person name="Borneman A.R."/>
        </authorList>
    </citation>
    <scope>NUCLEOTIDE SEQUENCE [LARGE SCALE GENOMIC DNA]</scope>
    <source>
        <strain evidence="4">cv. Chardonnay</strain>
        <tissue evidence="3">Leaf</tissue>
    </source>
</reference>
<dbReference type="Pfam" id="PF00171">
    <property type="entry name" value="Aldedh"/>
    <property type="match status" value="2"/>
</dbReference>
<sequence>MLKFLFYISGIYEKFATAFSKAVTSLQVGDGFCEGVTQGPLINEAAVQTVESLVQDAISKVPTDRKNQWLKLQAKSWCLQENSVGLLGKKVAKAVEVCRFFFLKENVGVRWEPPSDGWNILEASRGVKRPLALSKVRNKICGPIAALLRFKTEEEAICIANDTDEGLAAYIFTKNLQRSWRVSEVLEYGLVGVSEGLIPTVMAPVSGFKNTGLGQEGSKKGMLEYLEVITRERVRNKWFCTIWMVLVLKLKL</sequence>
<dbReference type="GO" id="GO:0016620">
    <property type="term" value="F:oxidoreductase activity, acting on the aldehyde or oxo group of donors, NAD or NADP as acceptor"/>
    <property type="evidence" value="ECO:0007669"/>
    <property type="project" value="InterPro"/>
</dbReference>
<dbReference type="AlphaFoldDB" id="A0A438IAT1"/>
<dbReference type="Gene3D" id="3.40.605.10">
    <property type="entry name" value="Aldehyde Dehydrogenase, Chain A, domain 1"/>
    <property type="match status" value="1"/>
</dbReference>
<dbReference type="PANTHER" id="PTHR43353">
    <property type="entry name" value="SUCCINATE-SEMIALDEHYDE DEHYDROGENASE, MITOCHONDRIAL"/>
    <property type="match status" value="1"/>
</dbReference>
<evidence type="ECO:0000313" key="3">
    <source>
        <dbReference type="EMBL" id="RVW93804.1"/>
    </source>
</evidence>
<evidence type="ECO:0000259" key="2">
    <source>
        <dbReference type="Pfam" id="PF00171"/>
    </source>
</evidence>
<dbReference type="InterPro" id="IPR016163">
    <property type="entry name" value="Ald_DH_C"/>
</dbReference>
<organism evidence="3 4">
    <name type="scientific">Vitis vinifera</name>
    <name type="common">Grape</name>
    <dbReference type="NCBI Taxonomy" id="29760"/>
    <lineage>
        <taxon>Eukaryota</taxon>
        <taxon>Viridiplantae</taxon>
        <taxon>Streptophyta</taxon>
        <taxon>Embryophyta</taxon>
        <taxon>Tracheophyta</taxon>
        <taxon>Spermatophyta</taxon>
        <taxon>Magnoliopsida</taxon>
        <taxon>eudicotyledons</taxon>
        <taxon>Gunneridae</taxon>
        <taxon>Pentapetalae</taxon>
        <taxon>rosids</taxon>
        <taxon>Vitales</taxon>
        <taxon>Vitaceae</taxon>
        <taxon>Viteae</taxon>
        <taxon>Vitis</taxon>
    </lineage>
</organism>
<proteinExistence type="predicted"/>
<evidence type="ECO:0000313" key="4">
    <source>
        <dbReference type="Proteomes" id="UP000288805"/>
    </source>
</evidence>